<evidence type="ECO:0000313" key="10">
    <source>
        <dbReference type="Proteomes" id="UP001300745"/>
    </source>
</evidence>
<keyword evidence="4" id="KW-0804">Transcription</keyword>
<dbReference type="PROSITE" id="PS50110">
    <property type="entry name" value="RESPONSE_REGULATORY"/>
    <property type="match status" value="1"/>
</dbReference>
<dbReference type="InterPro" id="IPR036388">
    <property type="entry name" value="WH-like_DNA-bd_sf"/>
</dbReference>
<evidence type="ECO:0000256" key="6">
    <source>
        <dbReference type="PROSITE-ProRule" id="PRU01091"/>
    </source>
</evidence>
<dbReference type="Pfam" id="PF00072">
    <property type="entry name" value="Response_reg"/>
    <property type="match status" value="1"/>
</dbReference>
<dbReference type="InterPro" id="IPR039420">
    <property type="entry name" value="WalR-like"/>
</dbReference>
<organism evidence="9 10">
    <name type="scientific">Mycobacterium pinniadriaticum</name>
    <dbReference type="NCBI Taxonomy" id="2994102"/>
    <lineage>
        <taxon>Bacteria</taxon>
        <taxon>Bacillati</taxon>
        <taxon>Actinomycetota</taxon>
        <taxon>Actinomycetes</taxon>
        <taxon>Mycobacteriales</taxon>
        <taxon>Mycobacteriaceae</taxon>
        <taxon>Mycobacterium</taxon>
    </lineage>
</organism>
<name>A0ABT3S7P6_9MYCO</name>
<feature type="modified residue" description="4-aspartylphosphate" evidence="5">
    <location>
        <position position="66"/>
    </location>
</feature>
<evidence type="ECO:0000259" key="8">
    <source>
        <dbReference type="PROSITE" id="PS51755"/>
    </source>
</evidence>
<dbReference type="Gene3D" id="3.40.50.2300">
    <property type="match status" value="1"/>
</dbReference>
<evidence type="ECO:0000256" key="4">
    <source>
        <dbReference type="ARBA" id="ARBA00023163"/>
    </source>
</evidence>
<keyword evidence="10" id="KW-1185">Reference proteome</keyword>
<feature type="domain" description="OmpR/PhoB-type" evidence="8">
    <location>
        <begin position="151"/>
        <end position="250"/>
    </location>
</feature>
<evidence type="ECO:0000256" key="5">
    <source>
        <dbReference type="PROSITE-ProRule" id="PRU00169"/>
    </source>
</evidence>
<dbReference type="Gene3D" id="1.10.10.10">
    <property type="entry name" value="Winged helix-like DNA-binding domain superfamily/Winged helix DNA-binding domain"/>
    <property type="match status" value="1"/>
</dbReference>
<dbReference type="PANTHER" id="PTHR48111:SF4">
    <property type="entry name" value="DNA-BINDING DUAL TRANSCRIPTIONAL REGULATOR OMPR"/>
    <property type="match status" value="1"/>
</dbReference>
<dbReference type="SUPFAM" id="SSF52172">
    <property type="entry name" value="CheY-like"/>
    <property type="match status" value="1"/>
</dbReference>
<dbReference type="EMBL" id="JAPJDO010000002">
    <property type="protein sequence ID" value="MCX2935520.1"/>
    <property type="molecule type" value="Genomic_DNA"/>
</dbReference>
<dbReference type="Gene3D" id="6.10.250.690">
    <property type="match status" value="1"/>
</dbReference>
<keyword evidence="3 6" id="KW-0238">DNA-binding</keyword>
<sequence length="252" mass="27626">MDVISRAGPDGVDSGYRALVVDDEVPLAEVVASYLEREQFEVTLCHSGSDALAVAREVDPDVVVLDLGLPGIDGLEVCRQLRTFSDAYVVMLTARDTEVDTIVGLSVGADDYVTKPFSPRELVARIRAMLRRPRAVGRQVPPADRGAADETPPRAFGALTINVASREVFLDEEPIPLTRTEFDILAALSSRPSVVWSRRQLIEAVWGEPWVGNDHLVDVHVGHLRRKLADNPADPRFVFTVRGVGYRMGTGQ</sequence>
<dbReference type="SUPFAM" id="SSF46894">
    <property type="entry name" value="C-terminal effector domain of the bipartite response regulators"/>
    <property type="match status" value="1"/>
</dbReference>
<dbReference type="PANTHER" id="PTHR48111">
    <property type="entry name" value="REGULATOR OF RPOS"/>
    <property type="match status" value="1"/>
</dbReference>
<dbReference type="Proteomes" id="UP001300745">
    <property type="component" value="Unassembled WGS sequence"/>
</dbReference>
<feature type="DNA-binding region" description="OmpR/PhoB-type" evidence="6">
    <location>
        <begin position="151"/>
        <end position="250"/>
    </location>
</feature>
<dbReference type="CDD" id="cd00383">
    <property type="entry name" value="trans_reg_C"/>
    <property type="match status" value="1"/>
</dbReference>
<dbReference type="InterPro" id="IPR001867">
    <property type="entry name" value="OmpR/PhoB-type_DNA-bd"/>
</dbReference>
<dbReference type="InterPro" id="IPR011006">
    <property type="entry name" value="CheY-like_superfamily"/>
</dbReference>
<evidence type="ECO:0000256" key="2">
    <source>
        <dbReference type="ARBA" id="ARBA00023015"/>
    </source>
</evidence>
<dbReference type="SMART" id="SM00448">
    <property type="entry name" value="REC"/>
    <property type="match status" value="1"/>
</dbReference>
<comment type="caution">
    <text evidence="9">The sequence shown here is derived from an EMBL/GenBank/DDBJ whole genome shotgun (WGS) entry which is preliminary data.</text>
</comment>
<evidence type="ECO:0000256" key="3">
    <source>
        <dbReference type="ARBA" id="ARBA00023125"/>
    </source>
</evidence>
<proteinExistence type="predicted"/>
<keyword evidence="1 5" id="KW-0597">Phosphoprotein</keyword>
<dbReference type="PROSITE" id="PS51755">
    <property type="entry name" value="OMPR_PHOB"/>
    <property type="match status" value="1"/>
</dbReference>
<evidence type="ECO:0000313" key="9">
    <source>
        <dbReference type="EMBL" id="MCX2935520.1"/>
    </source>
</evidence>
<dbReference type="InterPro" id="IPR016032">
    <property type="entry name" value="Sig_transdc_resp-reg_C-effctor"/>
</dbReference>
<evidence type="ECO:0000256" key="1">
    <source>
        <dbReference type="ARBA" id="ARBA00022553"/>
    </source>
</evidence>
<dbReference type="SMART" id="SM00862">
    <property type="entry name" value="Trans_reg_C"/>
    <property type="match status" value="1"/>
</dbReference>
<reference evidence="9 10" key="1">
    <citation type="submission" date="2022-11" db="EMBL/GenBank/DDBJ databases">
        <title>Mycobacterium sp. nov.</title>
        <authorList>
            <person name="Papic B."/>
            <person name="Spicic S."/>
            <person name="Duvnjak S."/>
        </authorList>
    </citation>
    <scope>NUCLEOTIDE SEQUENCE [LARGE SCALE GENOMIC DNA]</scope>
    <source>
        <strain evidence="9 10">CVI_P4</strain>
    </source>
</reference>
<evidence type="ECO:0000259" key="7">
    <source>
        <dbReference type="PROSITE" id="PS50110"/>
    </source>
</evidence>
<gene>
    <name evidence="9" type="ORF">ORI27_02330</name>
</gene>
<feature type="domain" description="Response regulatory" evidence="7">
    <location>
        <begin position="17"/>
        <end position="130"/>
    </location>
</feature>
<dbReference type="InterPro" id="IPR001789">
    <property type="entry name" value="Sig_transdc_resp-reg_receiver"/>
</dbReference>
<dbReference type="RefSeq" id="WP_265994899.1">
    <property type="nucleotide sequence ID" value="NZ_JAPJDN010000002.1"/>
</dbReference>
<keyword evidence="2" id="KW-0805">Transcription regulation</keyword>
<accession>A0ABT3S7P6</accession>
<protein>
    <submittedName>
        <fullName evidence="9">Response regulator transcription factor</fullName>
    </submittedName>
</protein>
<dbReference type="Pfam" id="PF00486">
    <property type="entry name" value="Trans_reg_C"/>
    <property type="match status" value="1"/>
</dbReference>